<sequence>MIVINKGIPIIKRDDLIFAIKLIRKMRNPKTRFDEREFVKHGRDYLFNYAEKNVGPLDPSRRAFLKGILIGIGAAAVLSAIPVISYLNQPQITLKSFPWIIIVDSNGNPIKASEVPVNSPEILLFQYPMEGDITFLLNLGDENNNPIEVPPTTVVIPENGKTYTFPGGVGPHKSIVAYSAICQHLGCTPPEIHFYPPQYMKAGMPTPNYLPPIALQAAQQANAISVIHCDCHGSTYDPLHGAAVLTGPTVRPLPYVQLYWDPNTDYLYAIGMNLKAPPILGHTSDLSGYAYLSSYNEETGCPKMLLKAGQTPSDCYTKLENNGNTFE</sequence>
<feature type="domain" description="Rieske" evidence="7">
    <location>
        <begin position="169"/>
        <end position="267"/>
    </location>
</feature>
<dbReference type="AlphaFoldDB" id="A0AAQ4CU23"/>
<protein>
    <submittedName>
        <fullName evidence="8">(2Fe-2S)-binding protein</fullName>
    </submittedName>
</protein>
<dbReference type="GO" id="GO:0046872">
    <property type="term" value="F:metal ion binding"/>
    <property type="evidence" value="ECO:0007669"/>
    <property type="project" value="UniProtKB-KW"/>
</dbReference>
<dbReference type="Proteomes" id="UP001319921">
    <property type="component" value="Chromosome"/>
</dbReference>
<evidence type="ECO:0000256" key="3">
    <source>
        <dbReference type="ARBA" id="ARBA00023004"/>
    </source>
</evidence>
<evidence type="ECO:0000313" key="8">
    <source>
        <dbReference type="EMBL" id="BDB99304.1"/>
    </source>
</evidence>
<keyword evidence="6" id="KW-1133">Transmembrane helix</keyword>
<dbReference type="InterPro" id="IPR017941">
    <property type="entry name" value="Rieske_2Fe-2S"/>
</dbReference>
<organism evidence="8 9">
    <name type="scientific">Saccharolobus caldissimus</name>
    <dbReference type="NCBI Taxonomy" id="1702097"/>
    <lineage>
        <taxon>Archaea</taxon>
        <taxon>Thermoproteota</taxon>
        <taxon>Thermoprotei</taxon>
        <taxon>Sulfolobales</taxon>
        <taxon>Sulfolobaceae</taxon>
        <taxon>Saccharolobus</taxon>
    </lineage>
</organism>
<keyword evidence="6" id="KW-0812">Transmembrane</keyword>
<dbReference type="EMBL" id="AP025226">
    <property type="protein sequence ID" value="BDB99304.1"/>
    <property type="molecule type" value="Genomic_DNA"/>
</dbReference>
<accession>A0AAQ4CU23</accession>
<evidence type="ECO:0000256" key="1">
    <source>
        <dbReference type="ARBA" id="ARBA00022714"/>
    </source>
</evidence>
<evidence type="ECO:0000313" key="9">
    <source>
        <dbReference type="Proteomes" id="UP001319921"/>
    </source>
</evidence>
<keyword evidence="4" id="KW-0411">Iron-sulfur</keyword>
<evidence type="ECO:0000256" key="2">
    <source>
        <dbReference type="ARBA" id="ARBA00022723"/>
    </source>
</evidence>
<feature type="transmembrane region" description="Helical" evidence="6">
    <location>
        <begin position="67"/>
        <end position="87"/>
    </location>
</feature>
<evidence type="ECO:0000256" key="6">
    <source>
        <dbReference type="SAM" id="Phobius"/>
    </source>
</evidence>
<dbReference type="GO" id="GO:0051537">
    <property type="term" value="F:2 iron, 2 sulfur cluster binding"/>
    <property type="evidence" value="ECO:0007669"/>
    <property type="project" value="UniProtKB-KW"/>
</dbReference>
<dbReference type="InterPro" id="IPR036922">
    <property type="entry name" value="Rieske_2Fe-2S_sf"/>
</dbReference>
<evidence type="ECO:0000259" key="7">
    <source>
        <dbReference type="PROSITE" id="PS51296"/>
    </source>
</evidence>
<keyword evidence="9" id="KW-1185">Reference proteome</keyword>
<keyword evidence="2" id="KW-0479">Metal-binding</keyword>
<name>A0AAQ4CU23_9CREN</name>
<dbReference type="Gene3D" id="2.102.10.10">
    <property type="entry name" value="Rieske [2Fe-2S] iron-sulphur domain"/>
    <property type="match status" value="1"/>
</dbReference>
<keyword evidence="6" id="KW-0472">Membrane</keyword>
<dbReference type="SUPFAM" id="SSF50022">
    <property type="entry name" value="ISP domain"/>
    <property type="match status" value="1"/>
</dbReference>
<dbReference type="KEGG" id="scas:SACC_23210"/>
<reference evidence="8 9" key="1">
    <citation type="journal article" date="2022" name="Microbiol. Resour. Announc.">
        <title>Complete Genome Sequence of the Hyperthermophilic and Acidophilic Archaeon Saccharolobus caldissimus Strain HS-3T.</title>
        <authorList>
            <person name="Sakai H.D."/>
            <person name="Kurosawa N."/>
        </authorList>
    </citation>
    <scope>NUCLEOTIDE SEQUENCE [LARGE SCALE GENOMIC DNA]</scope>
    <source>
        <strain evidence="8 9">JCM32116</strain>
    </source>
</reference>
<dbReference type="Pfam" id="PF00355">
    <property type="entry name" value="Rieske"/>
    <property type="match status" value="1"/>
</dbReference>
<keyword evidence="3" id="KW-0408">Iron</keyword>
<dbReference type="PROSITE" id="PS51296">
    <property type="entry name" value="RIESKE"/>
    <property type="match status" value="1"/>
</dbReference>
<keyword evidence="1" id="KW-0001">2Fe-2S</keyword>
<evidence type="ECO:0000256" key="4">
    <source>
        <dbReference type="ARBA" id="ARBA00023014"/>
    </source>
</evidence>
<proteinExistence type="predicted"/>
<evidence type="ECO:0000256" key="5">
    <source>
        <dbReference type="ARBA" id="ARBA00023157"/>
    </source>
</evidence>
<dbReference type="InterPro" id="IPR014349">
    <property type="entry name" value="Rieske_Fe-S_prot"/>
</dbReference>
<dbReference type="PANTHER" id="PTHR10134">
    <property type="entry name" value="CYTOCHROME B-C1 COMPLEX SUBUNIT RIESKE, MITOCHONDRIAL"/>
    <property type="match status" value="1"/>
</dbReference>
<gene>
    <name evidence="8" type="ORF">SACC_23210</name>
</gene>
<keyword evidence="5" id="KW-1015">Disulfide bond</keyword>